<name>A0AAD7PFN5_QUISA</name>
<feature type="domain" description="NB-ARC" evidence="2">
    <location>
        <begin position="93"/>
        <end position="269"/>
    </location>
</feature>
<gene>
    <name evidence="3" type="ORF">O6P43_025494</name>
</gene>
<dbReference type="GO" id="GO:0006952">
    <property type="term" value="P:defense response"/>
    <property type="evidence" value="ECO:0007669"/>
    <property type="project" value="UniProtKB-KW"/>
</dbReference>
<dbReference type="Pfam" id="PF00931">
    <property type="entry name" value="NB-ARC"/>
    <property type="match status" value="1"/>
</dbReference>
<dbReference type="PANTHER" id="PTHR36766:SF61">
    <property type="entry name" value="NB-ARC DOMAIN DISEASE RESISTANCE PROTEIN"/>
    <property type="match status" value="1"/>
</dbReference>
<dbReference type="EMBL" id="JARAOO010000010">
    <property type="protein sequence ID" value="KAJ7953848.1"/>
    <property type="molecule type" value="Genomic_DNA"/>
</dbReference>
<dbReference type="GO" id="GO:0043531">
    <property type="term" value="F:ADP binding"/>
    <property type="evidence" value="ECO:0007669"/>
    <property type="project" value="InterPro"/>
</dbReference>
<dbReference type="SUPFAM" id="SSF52540">
    <property type="entry name" value="P-loop containing nucleoside triphosphate hydrolases"/>
    <property type="match status" value="1"/>
</dbReference>
<dbReference type="KEGG" id="qsa:O6P43_025494"/>
<dbReference type="PANTHER" id="PTHR36766">
    <property type="entry name" value="PLANT BROAD-SPECTRUM MILDEW RESISTANCE PROTEIN RPW8"/>
    <property type="match status" value="1"/>
</dbReference>
<accession>A0AAD7PFN5</accession>
<dbReference type="InterPro" id="IPR027417">
    <property type="entry name" value="P-loop_NTPase"/>
</dbReference>
<dbReference type="Gene3D" id="3.40.50.300">
    <property type="entry name" value="P-loop containing nucleotide triphosphate hydrolases"/>
    <property type="match status" value="1"/>
</dbReference>
<evidence type="ECO:0000313" key="3">
    <source>
        <dbReference type="EMBL" id="KAJ7953848.1"/>
    </source>
</evidence>
<comment type="caution">
    <text evidence="3">The sequence shown here is derived from an EMBL/GenBank/DDBJ whole genome shotgun (WGS) entry which is preliminary data.</text>
</comment>
<dbReference type="InterPro" id="IPR002182">
    <property type="entry name" value="NB-ARC"/>
</dbReference>
<dbReference type="PRINTS" id="PR00364">
    <property type="entry name" value="DISEASERSIST"/>
</dbReference>
<evidence type="ECO:0000259" key="2">
    <source>
        <dbReference type="Pfam" id="PF00931"/>
    </source>
</evidence>
<organism evidence="3 4">
    <name type="scientific">Quillaja saponaria</name>
    <name type="common">Soap bark tree</name>
    <dbReference type="NCBI Taxonomy" id="32244"/>
    <lineage>
        <taxon>Eukaryota</taxon>
        <taxon>Viridiplantae</taxon>
        <taxon>Streptophyta</taxon>
        <taxon>Embryophyta</taxon>
        <taxon>Tracheophyta</taxon>
        <taxon>Spermatophyta</taxon>
        <taxon>Magnoliopsida</taxon>
        <taxon>eudicotyledons</taxon>
        <taxon>Gunneridae</taxon>
        <taxon>Pentapetalae</taxon>
        <taxon>rosids</taxon>
        <taxon>fabids</taxon>
        <taxon>Fabales</taxon>
        <taxon>Quillajaceae</taxon>
        <taxon>Quillaja</taxon>
    </lineage>
</organism>
<proteinExistence type="predicted"/>
<keyword evidence="1" id="KW-0611">Plant defense</keyword>
<protein>
    <submittedName>
        <fullName evidence="3">Disease resistance protein</fullName>
    </submittedName>
</protein>
<evidence type="ECO:0000313" key="4">
    <source>
        <dbReference type="Proteomes" id="UP001163823"/>
    </source>
</evidence>
<sequence>MLDEFQCVAMQKKWVRTHGSLKRKVSGFFSSSNSLAFRLKMGHKITKLRKRLDEVAADKAKFNLVENTVDRHVVHRREMTHSFVVASEVIGREYDKENIIDLLMTTDGDDHHHHRNVTVVPIVGIGGLGKTTLSKLVFNDQMAVDHFQLRMWVCVSEDFDLKQLIIKIIKSASNVNLGDFDIEQLQNFLRTILSRKIFLFVLDDVWNEDRGKWMELRDLLRGGAGGSKIFVTTRSNSIASMMGTVPSYRLYGLVQEDCLSLFVNWHLKKDKRNNIQIL</sequence>
<dbReference type="AlphaFoldDB" id="A0AAD7PFN5"/>
<evidence type="ECO:0000256" key="1">
    <source>
        <dbReference type="ARBA" id="ARBA00022821"/>
    </source>
</evidence>
<keyword evidence="4" id="KW-1185">Reference proteome</keyword>
<dbReference type="Proteomes" id="UP001163823">
    <property type="component" value="Chromosome 10"/>
</dbReference>
<reference evidence="3" key="1">
    <citation type="journal article" date="2023" name="Science">
        <title>Elucidation of the pathway for biosynthesis of saponin adjuvants from the soapbark tree.</title>
        <authorList>
            <person name="Reed J."/>
            <person name="Orme A."/>
            <person name="El-Demerdash A."/>
            <person name="Owen C."/>
            <person name="Martin L.B.B."/>
            <person name="Misra R.C."/>
            <person name="Kikuchi S."/>
            <person name="Rejzek M."/>
            <person name="Martin A.C."/>
            <person name="Harkess A."/>
            <person name="Leebens-Mack J."/>
            <person name="Louveau T."/>
            <person name="Stephenson M.J."/>
            <person name="Osbourn A."/>
        </authorList>
    </citation>
    <scope>NUCLEOTIDE SEQUENCE</scope>
    <source>
        <strain evidence="3">S10</strain>
    </source>
</reference>